<dbReference type="SUPFAM" id="SSF103190">
    <property type="entry name" value="Sensory domain-like"/>
    <property type="match status" value="1"/>
</dbReference>
<dbReference type="Pfam" id="PF14827">
    <property type="entry name" value="dCache_3"/>
    <property type="match status" value="1"/>
</dbReference>
<protein>
    <submittedName>
        <fullName evidence="3">Methyl-accepting chemotaxis protein</fullName>
    </submittedName>
</protein>
<name>A4TVG4_9PROT</name>
<evidence type="ECO:0000313" key="3">
    <source>
        <dbReference type="EMBL" id="CAM74621.1"/>
    </source>
</evidence>
<dbReference type="InterPro" id="IPR029150">
    <property type="entry name" value="dCache_3"/>
</dbReference>
<keyword evidence="1" id="KW-0472">Membrane</keyword>
<keyword evidence="1" id="KW-1133">Transmembrane helix</keyword>
<feature type="domain" description="Double Cache" evidence="2">
    <location>
        <begin position="53"/>
        <end position="287"/>
    </location>
</feature>
<keyword evidence="1" id="KW-0812">Transmembrane</keyword>
<evidence type="ECO:0000259" key="2">
    <source>
        <dbReference type="Pfam" id="PF14827"/>
    </source>
</evidence>
<dbReference type="EMBL" id="CU459003">
    <property type="protein sequence ID" value="CAM74621.1"/>
    <property type="molecule type" value="Genomic_DNA"/>
</dbReference>
<organism evidence="3">
    <name type="scientific">Magnetospirillum gryphiswaldense</name>
    <dbReference type="NCBI Taxonomy" id="55518"/>
    <lineage>
        <taxon>Bacteria</taxon>
        <taxon>Pseudomonadati</taxon>
        <taxon>Pseudomonadota</taxon>
        <taxon>Alphaproteobacteria</taxon>
        <taxon>Rhodospirillales</taxon>
        <taxon>Rhodospirillaceae</taxon>
        <taxon>Magnetospirillum</taxon>
    </lineage>
</organism>
<feature type="transmembrane region" description="Helical" evidence="1">
    <location>
        <begin position="300"/>
        <end position="325"/>
    </location>
</feature>
<evidence type="ECO:0000256" key="1">
    <source>
        <dbReference type="SAM" id="Phobius"/>
    </source>
</evidence>
<sequence length="373" mass="40574">MSFQRNALTTLVGSLLVVMGLIAFLTSKLLVTNAEKTEVSQFEQMKKIVEFNIQGLETRALARAELVASMPTIRDLFAAKNRDGLLAETKAMFENQRDKFGVDQAQFHLPPATSFLRINNPGKFGDDLSSYRPIVVAVNEDTVARKGLSISRSGPGVFGVAPVFDRAGKFIGSFEFGGDFGPVLDGVKRAYGQESVLFIDEARLKNSAPDLGGDVYSEKNRVGRFIKYKSTNWELLSQLVTDSELSAPGIENEPYTREAQDTPYGVVVIPLRNPAGDTVGMIVTAKDFSPTRSILGQSTVWVIMYGVFGFVILAGIITIIVRGAVGKPLAVLNQRFQALAAGEAAEPIENTEGFYGEVKDLAESYEKLRAGAQ</sequence>
<dbReference type="Gene3D" id="3.30.450.20">
    <property type="entry name" value="PAS domain"/>
    <property type="match status" value="1"/>
</dbReference>
<dbReference type="InterPro" id="IPR029151">
    <property type="entry name" value="Sensor-like_sf"/>
</dbReference>
<gene>
    <name evidence="3" type="ORF">MGR_2811</name>
</gene>
<dbReference type="RefSeq" id="WP_106002024.1">
    <property type="nucleotide sequence ID" value="NZ_CP027527.1"/>
</dbReference>
<accession>A4TVG4</accession>
<dbReference type="AlphaFoldDB" id="A4TVG4"/>
<reference evidence="3" key="1">
    <citation type="journal article" date="2007" name="J. Bacteriol.">
        <title>Comparative genome analysis of four magnetotactic bacteria reveals a complex set of group-specific genes implicated in magnetosome biomineralization and function.</title>
        <authorList>
            <person name="Richter M."/>
            <person name="Kube M."/>
            <person name="Bazylinski D.A."/>
            <person name="Lombardot T."/>
            <person name="Gloeckner F.O."/>
            <person name="Reinhardt R."/>
            <person name="Schueler D."/>
        </authorList>
    </citation>
    <scope>NUCLEOTIDE SEQUENCE</scope>
    <source>
        <strain evidence="3">MSR-1</strain>
    </source>
</reference>
<proteinExistence type="predicted"/>